<dbReference type="PRINTS" id="PR00326">
    <property type="entry name" value="GTP1OBG"/>
</dbReference>
<dbReference type="Gene3D" id="3.40.50.300">
    <property type="entry name" value="P-loop containing nucleotide triphosphate hydrolases"/>
    <property type="match status" value="1"/>
</dbReference>
<feature type="region of interest" description="Disordered" evidence="1">
    <location>
        <begin position="61"/>
        <end position="118"/>
    </location>
</feature>
<comment type="caution">
    <text evidence="3">The sequence shown here is derived from an EMBL/GenBank/DDBJ whole genome shotgun (WGS) entry which is preliminary data.</text>
</comment>
<accession>A0A438HLK9</accession>
<dbReference type="EMBL" id="QGNW01000204">
    <property type="protein sequence ID" value="RVW85385.1"/>
    <property type="molecule type" value="Genomic_DNA"/>
</dbReference>
<dbReference type="SUPFAM" id="SSF52540">
    <property type="entry name" value="P-loop containing nucleoside triphosphate hydrolases"/>
    <property type="match status" value="1"/>
</dbReference>
<evidence type="ECO:0000313" key="3">
    <source>
        <dbReference type="EMBL" id="RVW85385.1"/>
    </source>
</evidence>
<dbReference type="Pfam" id="PF01926">
    <property type="entry name" value="MMR_HSR1"/>
    <property type="match status" value="1"/>
</dbReference>
<feature type="domain" description="G" evidence="2">
    <location>
        <begin position="176"/>
        <end position="292"/>
    </location>
</feature>
<dbReference type="Proteomes" id="UP000288805">
    <property type="component" value="Unassembled WGS sequence"/>
</dbReference>
<name>A0A438HLK9_VITVI</name>
<proteinExistence type="predicted"/>
<sequence>MATLDISRALFSLLPPIPRVSFSPLSPPPVFATSSSHSLSLALTLPHLHRQRTLPPCISRQTNAQFSDDTGASESEEFLEEEEEDDEADDSDGGVDNDDDDDDDDDDEEVANRSYSLDVDALEEEAKHAVREYSRFLSRQLSIEEDGANELKGRGGKQKKSKSTTRNVIPDHLLPRVTIVGRPNVGKSALFNRLVGGNKAIVVDEPGVTRDRLYGRAFWGDYEFMVIDTGGVLTISKSQDNVMEELAITKTIGMDGIPLASREAAVARMPTMIEKQATAAIEESSVIIFLVDGQVEFILLFFT</sequence>
<feature type="compositionally biased region" description="Polar residues" evidence="1">
    <location>
        <begin position="61"/>
        <end position="73"/>
    </location>
</feature>
<reference evidence="3 4" key="1">
    <citation type="journal article" date="2018" name="PLoS Genet.">
        <title>Population sequencing reveals clonal diversity and ancestral inbreeding in the grapevine cultivar Chardonnay.</title>
        <authorList>
            <person name="Roach M.J."/>
            <person name="Johnson D.L."/>
            <person name="Bohlmann J."/>
            <person name="van Vuuren H.J."/>
            <person name="Jones S.J."/>
            <person name="Pretorius I.S."/>
            <person name="Schmidt S.A."/>
            <person name="Borneman A.R."/>
        </authorList>
    </citation>
    <scope>NUCLEOTIDE SEQUENCE [LARGE SCALE GENOMIC DNA]</scope>
    <source>
        <strain evidence="4">cv. Chardonnay</strain>
        <tissue evidence="3">Leaf</tissue>
    </source>
</reference>
<organism evidence="3 4">
    <name type="scientific">Vitis vinifera</name>
    <name type="common">Grape</name>
    <dbReference type="NCBI Taxonomy" id="29760"/>
    <lineage>
        <taxon>Eukaryota</taxon>
        <taxon>Viridiplantae</taxon>
        <taxon>Streptophyta</taxon>
        <taxon>Embryophyta</taxon>
        <taxon>Tracheophyta</taxon>
        <taxon>Spermatophyta</taxon>
        <taxon>Magnoliopsida</taxon>
        <taxon>eudicotyledons</taxon>
        <taxon>Gunneridae</taxon>
        <taxon>Pentapetalae</taxon>
        <taxon>rosids</taxon>
        <taxon>Vitales</taxon>
        <taxon>Vitaceae</taxon>
        <taxon>Viteae</taxon>
        <taxon>Vitis</taxon>
    </lineage>
</organism>
<dbReference type="AlphaFoldDB" id="A0A438HLK9"/>
<dbReference type="GO" id="GO:0005525">
    <property type="term" value="F:GTP binding"/>
    <property type="evidence" value="ECO:0007669"/>
    <property type="project" value="InterPro"/>
</dbReference>
<protein>
    <submittedName>
        <fullName evidence="3">GTPase Der</fullName>
    </submittedName>
</protein>
<dbReference type="PANTHER" id="PTHR43834">
    <property type="entry name" value="GTPASE DER"/>
    <property type="match status" value="1"/>
</dbReference>
<dbReference type="InterPro" id="IPR006073">
    <property type="entry name" value="GTP-bd"/>
</dbReference>
<evidence type="ECO:0000256" key="1">
    <source>
        <dbReference type="SAM" id="MobiDB-lite"/>
    </source>
</evidence>
<evidence type="ECO:0000313" key="4">
    <source>
        <dbReference type="Proteomes" id="UP000288805"/>
    </source>
</evidence>
<feature type="compositionally biased region" description="Acidic residues" evidence="1">
    <location>
        <begin position="74"/>
        <end position="109"/>
    </location>
</feature>
<dbReference type="PANTHER" id="PTHR43834:SF2">
    <property type="entry name" value="GTPASE DER"/>
    <property type="match status" value="1"/>
</dbReference>
<evidence type="ECO:0000259" key="2">
    <source>
        <dbReference type="Pfam" id="PF01926"/>
    </source>
</evidence>
<dbReference type="InterPro" id="IPR027417">
    <property type="entry name" value="P-loop_NTPase"/>
</dbReference>
<gene>
    <name evidence="3" type="primary">der_1</name>
    <name evidence="3" type="ORF">CK203_039017</name>
</gene>